<comment type="caution">
    <text evidence="6">The sequence shown here is derived from an EMBL/GenBank/DDBJ whole genome shotgun (WGS) entry which is preliminary data.</text>
</comment>
<organism evidence="6">
    <name type="scientific">marine sediment metagenome</name>
    <dbReference type="NCBI Taxonomy" id="412755"/>
    <lineage>
        <taxon>unclassified sequences</taxon>
        <taxon>metagenomes</taxon>
        <taxon>ecological metagenomes</taxon>
    </lineage>
</organism>
<feature type="non-terminal residue" evidence="6">
    <location>
        <position position="1"/>
    </location>
</feature>
<reference evidence="6" key="1">
    <citation type="journal article" date="2014" name="Front. Microbiol.">
        <title>High frequency of phylogenetically diverse reductive dehalogenase-homologous genes in deep subseafloor sedimentary metagenomes.</title>
        <authorList>
            <person name="Kawai M."/>
            <person name="Futagami T."/>
            <person name="Toyoda A."/>
            <person name="Takaki Y."/>
            <person name="Nishi S."/>
            <person name="Hori S."/>
            <person name="Arai W."/>
            <person name="Tsubouchi T."/>
            <person name="Morono Y."/>
            <person name="Uchiyama I."/>
            <person name="Ito T."/>
            <person name="Fujiyama A."/>
            <person name="Inagaki F."/>
            <person name="Takami H."/>
        </authorList>
    </citation>
    <scope>NUCLEOTIDE SEQUENCE</scope>
    <source>
        <strain evidence="6">Expedition CK06-06</strain>
    </source>
</reference>
<dbReference type="InterPro" id="IPR000537">
    <property type="entry name" value="UbiA_prenyltransferase"/>
</dbReference>
<dbReference type="Pfam" id="PF01040">
    <property type="entry name" value="UbiA"/>
    <property type="match status" value="1"/>
</dbReference>
<dbReference type="GO" id="GO:0016765">
    <property type="term" value="F:transferase activity, transferring alkyl or aryl (other than methyl) groups"/>
    <property type="evidence" value="ECO:0007669"/>
    <property type="project" value="InterPro"/>
</dbReference>
<name>X1BJA1_9ZZZZ</name>
<dbReference type="AlphaFoldDB" id="X1BJA1"/>
<evidence type="ECO:0000313" key="6">
    <source>
        <dbReference type="EMBL" id="GAG95110.1"/>
    </source>
</evidence>
<keyword evidence="2 5" id="KW-0812">Transmembrane</keyword>
<evidence type="ECO:0000256" key="3">
    <source>
        <dbReference type="ARBA" id="ARBA00022989"/>
    </source>
</evidence>
<feature type="transmembrane region" description="Helical" evidence="5">
    <location>
        <begin position="101"/>
        <end position="119"/>
    </location>
</feature>
<sequence length="120" mass="13407">FISTIITLIYGLGYILHSCADYETDKLAGVKTTCVRIGKRRSLLLATVLSIVTSIVFIFGVILFQYATHYLILSVFSLILIIIIAKTKINNSKSLVVLQKRAIYLGYFAGLTALMLYFFS</sequence>
<evidence type="ECO:0000256" key="1">
    <source>
        <dbReference type="ARBA" id="ARBA00004141"/>
    </source>
</evidence>
<evidence type="ECO:0000256" key="5">
    <source>
        <dbReference type="SAM" id="Phobius"/>
    </source>
</evidence>
<dbReference type="Gene3D" id="1.20.120.1780">
    <property type="entry name" value="UbiA prenyltransferase"/>
    <property type="match status" value="1"/>
</dbReference>
<dbReference type="EMBL" id="BART01026289">
    <property type="protein sequence ID" value="GAG95110.1"/>
    <property type="molecule type" value="Genomic_DNA"/>
</dbReference>
<keyword evidence="3 5" id="KW-1133">Transmembrane helix</keyword>
<feature type="transmembrane region" description="Helical" evidence="5">
    <location>
        <begin position="70"/>
        <end position="89"/>
    </location>
</feature>
<keyword evidence="4 5" id="KW-0472">Membrane</keyword>
<gene>
    <name evidence="6" type="ORF">S01H4_46943</name>
</gene>
<accession>X1BJA1</accession>
<proteinExistence type="predicted"/>
<dbReference type="GO" id="GO:0016020">
    <property type="term" value="C:membrane"/>
    <property type="evidence" value="ECO:0007669"/>
    <property type="project" value="UniProtKB-SubCell"/>
</dbReference>
<feature type="transmembrane region" description="Helical" evidence="5">
    <location>
        <begin position="43"/>
        <end position="64"/>
    </location>
</feature>
<evidence type="ECO:0000256" key="4">
    <source>
        <dbReference type="ARBA" id="ARBA00023136"/>
    </source>
</evidence>
<comment type="subcellular location">
    <subcellularLocation>
        <location evidence="1">Membrane</location>
        <topology evidence="1">Multi-pass membrane protein</topology>
    </subcellularLocation>
</comment>
<evidence type="ECO:0000256" key="2">
    <source>
        <dbReference type="ARBA" id="ARBA00022692"/>
    </source>
</evidence>
<protein>
    <submittedName>
        <fullName evidence="6">Uncharacterized protein</fullName>
    </submittedName>
</protein>